<evidence type="ECO:0000256" key="1">
    <source>
        <dbReference type="ARBA" id="ARBA00009369"/>
    </source>
</evidence>
<dbReference type="Pfam" id="PF04085">
    <property type="entry name" value="MreC"/>
    <property type="match status" value="1"/>
</dbReference>
<evidence type="ECO:0000256" key="4">
    <source>
        <dbReference type="ARBA" id="ARBA00032089"/>
    </source>
</evidence>
<dbReference type="OrthoDB" id="9808025at2"/>
<keyword evidence="7" id="KW-1133">Transmembrane helix</keyword>
<dbReference type="PANTHER" id="PTHR34138">
    <property type="entry name" value="CELL SHAPE-DETERMINING PROTEIN MREC"/>
    <property type="match status" value="1"/>
</dbReference>
<evidence type="ECO:0000256" key="5">
    <source>
        <dbReference type="SAM" id="Coils"/>
    </source>
</evidence>
<evidence type="ECO:0000256" key="7">
    <source>
        <dbReference type="SAM" id="Phobius"/>
    </source>
</evidence>
<feature type="compositionally biased region" description="Low complexity" evidence="6">
    <location>
        <begin position="341"/>
        <end position="407"/>
    </location>
</feature>
<dbReference type="RefSeq" id="WP_107941004.1">
    <property type="nucleotide sequence ID" value="NZ_QANS01000005.1"/>
</dbReference>
<name>A0A2T5MDJ5_9GAMM</name>
<keyword evidence="3" id="KW-0133">Cell shape</keyword>
<evidence type="ECO:0000256" key="6">
    <source>
        <dbReference type="SAM" id="MobiDB-lite"/>
    </source>
</evidence>
<evidence type="ECO:0000256" key="2">
    <source>
        <dbReference type="ARBA" id="ARBA00013855"/>
    </source>
</evidence>
<dbReference type="InterPro" id="IPR042177">
    <property type="entry name" value="Cell/Rod_1"/>
</dbReference>
<evidence type="ECO:0000313" key="9">
    <source>
        <dbReference type="EMBL" id="PTU30632.1"/>
    </source>
</evidence>
<keyword evidence="5" id="KW-0175">Coiled coil</keyword>
<keyword evidence="7" id="KW-0812">Transmembrane</keyword>
<feature type="transmembrane region" description="Helical" evidence="7">
    <location>
        <begin position="17"/>
        <end position="34"/>
    </location>
</feature>
<proteinExistence type="inferred from homology"/>
<dbReference type="PRINTS" id="PR01217">
    <property type="entry name" value="PRICHEXTENSN"/>
</dbReference>
<dbReference type="AlphaFoldDB" id="A0A2T5MDJ5"/>
<organism evidence="9 10">
    <name type="scientific">Stenotrophobium rhamnosiphilum</name>
    <dbReference type="NCBI Taxonomy" id="2029166"/>
    <lineage>
        <taxon>Bacteria</taxon>
        <taxon>Pseudomonadati</taxon>
        <taxon>Pseudomonadota</taxon>
        <taxon>Gammaproteobacteria</taxon>
        <taxon>Nevskiales</taxon>
        <taxon>Nevskiaceae</taxon>
        <taxon>Stenotrophobium</taxon>
    </lineage>
</organism>
<evidence type="ECO:0000313" key="10">
    <source>
        <dbReference type="Proteomes" id="UP000244248"/>
    </source>
</evidence>
<dbReference type="Gene3D" id="2.40.10.350">
    <property type="entry name" value="Rod shape-determining protein MreC, domain 2"/>
    <property type="match status" value="1"/>
</dbReference>
<protein>
    <recommendedName>
        <fullName evidence="2">Cell shape-determining protein MreC</fullName>
    </recommendedName>
    <alternativeName>
        <fullName evidence="4">Cell shape protein MreC</fullName>
    </alternativeName>
</protein>
<evidence type="ECO:0000259" key="8">
    <source>
        <dbReference type="Pfam" id="PF04085"/>
    </source>
</evidence>
<feature type="coiled-coil region" evidence="5">
    <location>
        <begin position="85"/>
        <end position="122"/>
    </location>
</feature>
<keyword evidence="10" id="KW-1185">Reference proteome</keyword>
<feature type="domain" description="Rod shape-determining protein MreC beta-barrel core" evidence="8">
    <location>
        <begin position="128"/>
        <end position="275"/>
    </location>
</feature>
<reference evidence="9 10" key="1">
    <citation type="submission" date="2018-04" db="EMBL/GenBank/DDBJ databases">
        <title>Novel species isolated from glacier.</title>
        <authorList>
            <person name="Liu Q."/>
            <person name="Xin Y.-H."/>
        </authorList>
    </citation>
    <scope>NUCLEOTIDE SEQUENCE [LARGE SCALE GENOMIC DNA]</scope>
    <source>
        <strain evidence="9 10">GT1R17</strain>
    </source>
</reference>
<dbReference type="GO" id="GO:0008360">
    <property type="term" value="P:regulation of cell shape"/>
    <property type="evidence" value="ECO:0007669"/>
    <property type="project" value="UniProtKB-KW"/>
</dbReference>
<accession>A0A2T5MDJ5</accession>
<dbReference type="InterPro" id="IPR055342">
    <property type="entry name" value="MreC_beta-barrel_core"/>
</dbReference>
<dbReference type="NCBIfam" id="TIGR00219">
    <property type="entry name" value="mreC"/>
    <property type="match status" value="1"/>
</dbReference>
<dbReference type="PANTHER" id="PTHR34138:SF1">
    <property type="entry name" value="CELL SHAPE-DETERMINING PROTEIN MREC"/>
    <property type="match status" value="1"/>
</dbReference>
<comment type="similarity">
    <text evidence="1">Belongs to the MreC family.</text>
</comment>
<dbReference type="Proteomes" id="UP000244248">
    <property type="component" value="Unassembled WGS sequence"/>
</dbReference>
<feature type="region of interest" description="Disordered" evidence="6">
    <location>
        <begin position="325"/>
        <end position="416"/>
    </location>
</feature>
<dbReference type="Gene3D" id="2.40.10.340">
    <property type="entry name" value="Rod shape-determining protein MreC, domain 1"/>
    <property type="match status" value="1"/>
</dbReference>
<comment type="caution">
    <text evidence="9">The sequence shown here is derived from an EMBL/GenBank/DDBJ whole genome shotgun (WGS) entry which is preliminary data.</text>
</comment>
<dbReference type="EMBL" id="QANS01000005">
    <property type="protein sequence ID" value="PTU30632.1"/>
    <property type="molecule type" value="Genomic_DNA"/>
</dbReference>
<dbReference type="GO" id="GO:0005886">
    <property type="term" value="C:plasma membrane"/>
    <property type="evidence" value="ECO:0007669"/>
    <property type="project" value="TreeGrafter"/>
</dbReference>
<sequence>MNTVNSHRRYFPRGPGLGLRTFVLAILSGFMIYADQHGTSLKPLREYATWSVSPLVWLASLPQGAVQVGAGVKTRDSLERENLALHDQQLLLQAKLQKLAALEAENRRIRELLSSSQMLQDRVLIAEIIAVSQDPYRHQITLNKGTSDRVYRGQALIDATGIMGQVVEVGPHTSQALLITDPDHGIPVEINRTGLQTIALGLGDGRGLKLPFLPSNADIKVGDLLVSSALGGRFPAGYPVGQIHNVKNLAGEHFMEAIAYPSAKLNQGRQALLVWSEHKTGTAPAPIAAVALPATAPESVPTPAALPIPAPAPAAVTPAVVATPKPSAVAPTPAPKPAPKPAVAAPAAKPAPKPAVTTPKPVVSAPKPAAAPAAKPATKPAAQAAPAAASKPAAAPKPATDHATPAATPEPTPTTP</sequence>
<evidence type="ECO:0000256" key="3">
    <source>
        <dbReference type="ARBA" id="ARBA00022960"/>
    </source>
</evidence>
<keyword evidence="7" id="KW-0472">Membrane</keyword>
<dbReference type="InterPro" id="IPR007221">
    <property type="entry name" value="MreC"/>
</dbReference>
<gene>
    <name evidence="9" type="ORF">CJD38_14105</name>
</gene>
<dbReference type="InterPro" id="IPR042175">
    <property type="entry name" value="Cell/Rod_MreC_2"/>
</dbReference>